<dbReference type="EMBL" id="JAAZNV010000006">
    <property type="protein sequence ID" value="NMB91372.1"/>
    <property type="molecule type" value="Genomic_DNA"/>
</dbReference>
<keyword evidence="1" id="KW-1133">Transmembrane helix</keyword>
<protein>
    <submittedName>
        <fullName evidence="2">Uncharacterized protein</fullName>
    </submittedName>
</protein>
<proteinExistence type="predicted"/>
<name>A0A7X9HSI6_UNCKA</name>
<accession>A0A7X9HSI6</accession>
<evidence type="ECO:0000256" key="1">
    <source>
        <dbReference type="SAM" id="Phobius"/>
    </source>
</evidence>
<evidence type="ECO:0000313" key="2">
    <source>
        <dbReference type="EMBL" id="NMB91372.1"/>
    </source>
</evidence>
<keyword evidence="1" id="KW-0812">Transmembrane</keyword>
<dbReference type="Proteomes" id="UP000590542">
    <property type="component" value="Unassembled WGS sequence"/>
</dbReference>
<keyword evidence="1" id="KW-0472">Membrane</keyword>
<comment type="caution">
    <text evidence="2">The sequence shown here is derived from an EMBL/GenBank/DDBJ whole genome shotgun (WGS) entry which is preliminary data.</text>
</comment>
<organism evidence="2 3">
    <name type="scientific">candidate division WWE3 bacterium</name>
    <dbReference type="NCBI Taxonomy" id="2053526"/>
    <lineage>
        <taxon>Bacteria</taxon>
        <taxon>Katanobacteria</taxon>
    </lineage>
</organism>
<sequence>MNLTNISNIIKKFGKYLLIFFVSYYLIILVIAPGSASLIKAIFSKKEPANISFGLLDPLEFVEKPIGQNTPEYVLNTKDGRLPTNFPDKMIVYKFKPQQYSYLAGKNAIADANTLGFTEKDLISDLKGDIYKWRNSSTGSLLTIEIETRKLELSTNLNGRNIDFSPGSINQQTAIEAAKALFTSIFRFEDSLYTEGTQAVKLGSYLGNKLYETTDIREAQVALVDFYRSINSYQILGPDPSKGLLRCIVRDKSQGKYPMNHPMIEAYYWEIVTPSNATYPIISPKEAWDAVKGGRGVITMVTPKEANPFDTNTPVNIERILIDNIFLAYYETPNYQKYMQPIYVFSGTYTTRGASGGDIAIYFPAVAGQYTKQTTPPSQ</sequence>
<feature type="transmembrane region" description="Helical" evidence="1">
    <location>
        <begin position="16"/>
        <end position="39"/>
    </location>
</feature>
<evidence type="ECO:0000313" key="3">
    <source>
        <dbReference type="Proteomes" id="UP000590542"/>
    </source>
</evidence>
<dbReference type="AlphaFoldDB" id="A0A7X9HSI6"/>
<reference evidence="2 3" key="1">
    <citation type="journal article" date="2020" name="Biotechnol. Biofuels">
        <title>New insights from the biogas microbiome by comprehensive genome-resolved metagenomics of nearly 1600 species originating from multiple anaerobic digesters.</title>
        <authorList>
            <person name="Campanaro S."/>
            <person name="Treu L."/>
            <person name="Rodriguez-R L.M."/>
            <person name="Kovalovszki A."/>
            <person name="Ziels R.M."/>
            <person name="Maus I."/>
            <person name="Zhu X."/>
            <person name="Kougias P.G."/>
            <person name="Basile A."/>
            <person name="Luo G."/>
            <person name="Schluter A."/>
            <person name="Konstantinidis K.T."/>
            <person name="Angelidaki I."/>
        </authorList>
    </citation>
    <scope>NUCLEOTIDE SEQUENCE [LARGE SCALE GENOMIC DNA]</scope>
    <source>
        <strain evidence="2">AS27yjCOA_202</strain>
    </source>
</reference>
<gene>
    <name evidence="2" type="ORF">GYA37_00830</name>
</gene>